<accession>A0ABS8D737</accession>
<dbReference type="SUPFAM" id="SSF46785">
    <property type="entry name" value="Winged helix' DNA-binding domain"/>
    <property type="match status" value="1"/>
</dbReference>
<dbReference type="EMBL" id="JAJBZT010000005">
    <property type="protein sequence ID" value="MCB6184010.1"/>
    <property type="molecule type" value="Genomic_DNA"/>
</dbReference>
<dbReference type="PANTHER" id="PTHR30537">
    <property type="entry name" value="HTH-TYPE TRANSCRIPTIONAL REGULATOR"/>
    <property type="match status" value="1"/>
</dbReference>
<protein>
    <submittedName>
        <fullName evidence="6">LysR family transcriptional regulator</fullName>
    </submittedName>
</protein>
<dbReference type="InterPro" id="IPR005119">
    <property type="entry name" value="LysR_subst-bd"/>
</dbReference>
<name>A0ABS8D737_9NEIS</name>
<dbReference type="Pfam" id="PF00126">
    <property type="entry name" value="HTH_1"/>
    <property type="match status" value="1"/>
</dbReference>
<dbReference type="RefSeq" id="WP_227180788.1">
    <property type="nucleotide sequence ID" value="NZ_JAJBZT010000005.1"/>
</dbReference>
<dbReference type="SUPFAM" id="SSF53850">
    <property type="entry name" value="Periplasmic binding protein-like II"/>
    <property type="match status" value="1"/>
</dbReference>
<reference evidence="6" key="1">
    <citation type="submission" date="2021-10" db="EMBL/GenBank/DDBJ databases">
        <title>The complete genome sequence of Leeia sp. TBRC 13508.</title>
        <authorList>
            <person name="Charoenyingcharoen P."/>
            <person name="Yukphan P."/>
        </authorList>
    </citation>
    <scope>NUCLEOTIDE SEQUENCE</scope>
    <source>
        <strain evidence="6">TBRC 13508</strain>
    </source>
</reference>
<dbReference type="Pfam" id="PF03466">
    <property type="entry name" value="LysR_substrate"/>
    <property type="match status" value="1"/>
</dbReference>
<dbReference type="Gene3D" id="1.10.10.10">
    <property type="entry name" value="Winged helix-like DNA-binding domain superfamily/Winged helix DNA-binding domain"/>
    <property type="match status" value="1"/>
</dbReference>
<feature type="domain" description="HTH lysR-type" evidence="5">
    <location>
        <begin position="27"/>
        <end position="84"/>
    </location>
</feature>
<dbReference type="Proteomes" id="UP001165395">
    <property type="component" value="Unassembled WGS sequence"/>
</dbReference>
<evidence type="ECO:0000256" key="4">
    <source>
        <dbReference type="ARBA" id="ARBA00023163"/>
    </source>
</evidence>
<comment type="caution">
    <text evidence="6">The sequence shown here is derived from an EMBL/GenBank/DDBJ whole genome shotgun (WGS) entry which is preliminary data.</text>
</comment>
<keyword evidence="3" id="KW-0238">DNA-binding</keyword>
<organism evidence="6 7">
    <name type="scientific">Leeia speluncae</name>
    <dbReference type="NCBI Taxonomy" id="2884804"/>
    <lineage>
        <taxon>Bacteria</taxon>
        <taxon>Pseudomonadati</taxon>
        <taxon>Pseudomonadota</taxon>
        <taxon>Betaproteobacteria</taxon>
        <taxon>Neisseriales</taxon>
        <taxon>Leeiaceae</taxon>
        <taxon>Leeia</taxon>
    </lineage>
</organism>
<gene>
    <name evidence="6" type="ORF">LIN78_10685</name>
</gene>
<evidence type="ECO:0000256" key="3">
    <source>
        <dbReference type="ARBA" id="ARBA00023125"/>
    </source>
</evidence>
<evidence type="ECO:0000256" key="1">
    <source>
        <dbReference type="ARBA" id="ARBA00009437"/>
    </source>
</evidence>
<keyword evidence="2" id="KW-0805">Transcription regulation</keyword>
<dbReference type="PROSITE" id="PS50931">
    <property type="entry name" value="HTH_LYSR"/>
    <property type="match status" value="1"/>
</dbReference>
<sequence>MWFDKAPAGMSNRGGVHIRLDYMNRLPPLHALRVFESVARLRSFTAAANELCLTQSAVSHQIKNLEDFFGFPLMERRNRLPELNEAGEQLLKAAQSALQVIATTTTQLMDARRNQIRVKSYPSIAFLWLMPRLRDFYLEHPGIEINLTTMWEETPFLRWDEYDFVIHYGEPQMVPGEVELLHEECITPVCSYDLCSAEQIGKLSSTQLLSHPLIHPTRDRMDWHAWLAALSEVPPVNPVEHIFDTDYMAVAAASRGVGVTIIDPLFVQDELKTGKLVMPHPLRVKTGRGYYLLSAKASSQNAPASILRDWLFRRMRESESLLYAEELPT</sequence>
<proteinExistence type="inferred from homology"/>
<dbReference type="Gene3D" id="3.40.190.10">
    <property type="entry name" value="Periplasmic binding protein-like II"/>
    <property type="match status" value="2"/>
</dbReference>
<evidence type="ECO:0000259" key="5">
    <source>
        <dbReference type="PROSITE" id="PS50931"/>
    </source>
</evidence>
<dbReference type="PRINTS" id="PR00039">
    <property type="entry name" value="HTHLYSR"/>
</dbReference>
<dbReference type="PANTHER" id="PTHR30537:SF26">
    <property type="entry name" value="GLYCINE CLEAVAGE SYSTEM TRANSCRIPTIONAL ACTIVATOR"/>
    <property type="match status" value="1"/>
</dbReference>
<dbReference type="InterPro" id="IPR036390">
    <property type="entry name" value="WH_DNA-bd_sf"/>
</dbReference>
<dbReference type="CDD" id="cd08432">
    <property type="entry name" value="PBP2_GcdR_TrpI_HvrB_AmpR_like"/>
    <property type="match status" value="1"/>
</dbReference>
<keyword evidence="4" id="KW-0804">Transcription</keyword>
<evidence type="ECO:0000313" key="6">
    <source>
        <dbReference type="EMBL" id="MCB6184010.1"/>
    </source>
</evidence>
<evidence type="ECO:0000256" key="2">
    <source>
        <dbReference type="ARBA" id="ARBA00023015"/>
    </source>
</evidence>
<dbReference type="InterPro" id="IPR000847">
    <property type="entry name" value="LysR_HTH_N"/>
</dbReference>
<dbReference type="InterPro" id="IPR036388">
    <property type="entry name" value="WH-like_DNA-bd_sf"/>
</dbReference>
<comment type="similarity">
    <text evidence="1">Belongs to the LysR transcriptional regulatory family.</text>
</comment>
<evidence type="ECO:0000313" key="7">
    <source>
        <dbReference type="Proteomes" id="UP001165395"/>
    </source>
</evidence>
<dbReference type="InterPro" id="IPR058163">
    <property type="entry name" value="LysR-type_TF_proteobact-type"/>
</dbReference>
<keyword evidence="7" id="KW-1185">Reference proteome</keyword>